<comment type="caution">
    <text evidence="2">The sequence shown here is derived from an EMBL/GenBank/DDBJ whole genome shotgun (WGS) entry which is preliminary data.</text>
</comment>
<gene>
    <name evidence="2" type="ORF">J5Y03_15405</name>
</gene>
<dbReference type="Proteomes" id="UP000682134">
    <property type="component" value="Unassembled WGS sequence"/>
</dbReference>
<proteinExistence type="predicted"/>
<dbReference type="Pfam" id="PF13302">
    <property type="entry name" value="Acetyltransf_3"/>
    <property type="match status" value="1"/>
</dbReference>
<organism evidence="2 3">
    <name type="scientific">Gottfriedia endophytica</name>
    <dbReference type="NCBI Taxonomy" id="2820819"/>
    <lineage>
        <taxon>Bacteria</taxon>
        <taxon>Bacillati</taxon>
        <taxon>Bacillota</taxon>
        <taxon>Bacilli</taxon>
        <taxon>Bacillales</taxon>
        <taxon>Bacillaceae</taxon>
        <taxon>Gottfriedia</taxon>
    </lineage>
</organism>
<dbReference type="InterPro" id="IPR016181">
    <property type="entry name" value="Acyl_CoA_acyltransferase"/>
</dbReference>
<dbReference type="InterPro" id="IPR051531">
    <property type="entry name" value="N-acetyltransferase"/>
</dbReference>
<dbReference type="Gene3D" id="3.40.630.30">
    <property type="match status" value="1"/>
</dbReference>
<keyword evidence="3" id="KW-1185">Reference proteome</keyword>
<reference evidence="2" key="1">
    <citation type="submission" date="2021-04" db="EMBL/GenBank/DDBJ databases">
        <title>Genome seq and assembly of Bacillus sp.</title>
        <authorList>
            <person name="Chhetri G."/>
        </authorList>
    </citation>
    <scope>NUCLEOTIDE SEQUENCE</scope>
    <source>
        <strain evidence="2">RG28</strain>
    </source>
</reference>
<dbReference type="InterPro" id="IPR000182">
    <property type="entry name" value="GNAT_dom"/>
</dbReference>
<evidence type="ECO:0000313" key="3">
    <source>
        <dbReference type="Proteomes" id="UP000682134"/>
    </source>
</evidence>
<dbReference type="RefSeq" id="WP_209406887.1">
    <property type="nucleotide sequence ID" value="NZ_JAGIYQ010000012.1"/>
</dbReference>
<name>A0A940NT34_9BACI</name>
<accession>A0A940NT34</accession>
<evidence type="ECO:0000259" key="1">
    <source>
        <dbReference type="PROSITE" id="PS51186"/>
    </source>
</evidence>
<dbReference type="EMBL" id="JAGIYQ010000012">
    <property type="protein sequence ID" value="MBP0726547.1"/>
    <property type="molecule type" value="Genomic_DNA"/>
</dbReference>
<dbReference type="GO" id="GO:0016747">
    <property type="term" value="F:acyltransferase activity, transferring groups other than amino-acyl groups"/>
    <property type="evidence" value="ECO:0007669"/>
    <property type="project" value="InterPro"/>
</dbReference>
<dbReference type="SUPFAM" id="SSF55729">
    <property type="entry name" value="Acyl-CoA N-acyltransferases (Nat)"/>
    <property type="match status" value="1"/>
</dbReference>
<protein>
    <submittedName>
        <fullName evidence="2">GNAT family N-acetyltransferase</fullName>
    </submittedName>
</protein>
<dbReference type="AlphaFoldDB" id="A0A940NT34"/>
<dbReference type="PANTHER" id="PTHR43792">
    <property type="entry name" value="GNAT FAMILY, PUTATIVE (AFU_ORTHOLOGUE AFUA_3G00765)-RELATED-RELATED"/>
    <property type="match status" value="1"/>
</dbReference>
<dbReference type="PROSITE" id="PS51186">
    <property type="entry name" value="GNAT"/>
    <property type="match status" value="1"/>
</dbReference>
<evidence type="ECO:0000313" key="2">
    <source>
        <dbReference type="EMBL" id="MBP0726547.1"/>
    </source>
</evidence>
<sequence length="168" mass="19651">MSVLQTERLIMRYWKQEDSEKVAKIWGNTATMKYCAGAMTDELIKNVVNSYIRFQEENDYSIMFPIELKENKDIVGVCGFQKTQEKDVFEFMYHFREDTWGKGYASEAASTVLDYGIDKLKPKKIIAGAAIENIGSLKILEKLNFTFLEEKWFDDTQMNGRYYELKVN</sequence>
<feature type="domain" description="N-acetyltransferase" evidence="1">
    <location>
        <begin position="9"/>
        <end position="168"/>
    </location>
</feature>